<keyword evidence="2" id="KW-0217">Developmental protein</keyword>
<gene>
    <name evidence="8" type="ORF">K2173_015589</name>
</gene>
<accession>A0AAV8SEU3</accession>
<keyword evidence="3" id="KW-1003">Cell membrane</keyword>
<proteinExistence type="inferred from homology"/>
<evidence type="ECO:0000256" key="6">
    <source>
        <dbReference type="ARBA" id="ARBA00023136"/>
    </source>
</evidence>
<dbReference type="GO" id="GO:0008285">
    <property type="term" value="P:negative regulation of cell population proliferation"/>
    <property type="evidence" value="ECO:0007669"/>
    <property type="project" value="InterPro"/>
</dbReference>
<keyword evidence="9" id="KW-1185">Reference proteome</keyword>
<dbReference type="GO" id="GO:0005886">
    <property type="term" value="C:plasma membrane"/>
    <property type="evidence" value="ECO:0007669"/>
    <property type="project" value="UniProtKB-SubCell"/>
</dbReference>
<dbReference type="Proteomes" id="UP001159364">
    <property type="component" value="Linkage Group LG11"/>
</dbReference>
<evidence type="ECO:0000256" key="7">
    <source>
        <dbReference type="ARBA" id="ARBA00024340"/>
    </source>
</evidence>
<evidence type="ECO:0000256" key="5">
    <source>
        <dbReference type="ARBA" id="ARBA00022989"/>
    </source>
</evidence>
<dbReference type="GO" id="GO:0048367">
    <property type="term" value="P:shoot system development"/>
    <property type="evidence" value="ECO:0007669"/>
    <property type="project" value="UniProtKB-ARBA"/>
</dbReference>
<evidence type="ECO:0000256" key="3">
    <source>
        <dbReference type="ARBA" id="ARBA00022475"/>
    </source>
</evidence>
<sequence length="50" mass="5855">MSIPYMRKTHSKNGLPSKCVLVVKQHKTRCYILGRCISMLLCWHDHAVRD</sequence>
<comment type="similarity">
    <text evidence="7">Belongs to the DVL/RTFL small polypeptides family.</text>
</comment>
<dbReference type="InterPro" id="IPR051525">
    <property type="entry name" value="DVL_RTFL_regulatory"/>
</dbReference>
<dbReference type="AlphaFoldDB" id="A0AAV8SEU3"/>
<evidence type="ECO:0000313" key="9">
    <source>
        <dbReference type="Proteomes" id="UP001159364"/>
    </source>
</evidence>
<name>A0AAV8SEU3_9ROSI</name>
<dbReference type="EMBL" id="JAIWQS010000011">
    <property type="protein sequence ID" value="KAJ8750450.1"/>
    <property type="molecule type" value="Genomic_DNA"/>
</dbReference>
<keyword evidence="4" id="KW-0812">Transmembrane</keyword>
<evidence type="ECO:0000313" key="8">
    <source>
        <dbReference type="EMBL" id="KAJ8750450.1"/>
    </source>
</evidence>
<dbReference type="Pfam" id="PF08137">
    <property type="entry name" value="DVL"/>
    <property type="match status" value="1"/>
</dbReference>
<dbReference type="InterPro" id="IPR012552">
    <property type="entry name" value="DVL"/>
</dbReference>
<reference evidence="8 9" key="1">
    <citation type="submission" date="2021-09" db="EMBL/GenBank/DDBJ databases">
        <title>Genomic insights and catalytic innovation underlie evolution of tropane alkaloids biosynthesis.</title>
        <authorList>
            <person name="Wang Y.-J."/>
            <person name="Tian T."/>
            <person name="Huang J.-P."/>
            <person name="Huang S.-X."/>
        </authorList>
    </citation>
    <scope>NUCLEOTIDE SEQUENCE [LARGE SCALE GENOMIC DNA]</scope>
    <source>
        <strain evidence="8">KIB-2018</strain>
        <tissue evidence="8">Leaf</tissue>
    </source>
</reference>
<comment type="subcellular location">
    <subcellularLocation>
        <location evidence="1">Cell membrane</location>
        <topology evidence="1">Single-pass membrane protein</topology>
    </subcellularLocation>
</comment>
<evidence type="ECO:0000256" key="2">
    <source>
        <dbReference type="ARBA" id="ARBA00022473"/>
    </source>
</evidence>
<dbReference type="PANTHER" id="PTHR33102">
    <property type="entry name" value="DVL19-RELATED-RELATED"/>
    <property type="match status" value="1"/>
</dbReference>
<comment type="caution">
    <text evidence="8">The sequence shown here is derived from an EMBL/GenBank/DDBJ whole genome shotgun (WGS) entry which is preliminary data.</text>
</comment>
<keyword evidence="5" id="KW-1133">Transmembrane helix</keyword>
<organism evidence="8 9">
    <name type="scientific">Erythroxylum novogranatense</name>
    <dbReference type="NCBI Taxonomy" id="1862640"/>
    <lineage>
        <taxon>Eukaryota</taxon>
        <taxon>Viridiplantae</taxon>
        <taxon>Streptophyta</taxon>
        <taxon>Embryophyta</taxon>
        <taxon>Tracheophyta</taxon>
        <taxon>Spermatophyta</taxon>
        <taxon>Magnoliopsida</taxon>
        <taxon>eudicotyledons</taxon>
        <taxon>Gunneridae</taxon>
        <taxon>Pentapetalae</taxon>
        <taxon>rosids</taxon>
        <taxon>fabids</taxon>
        <taxon>Malpighiales</taxon>
        <taxon>Erythroxylaceae</taxon>
        <taxon>Erythroxylum</taxon>
    </lineage>
</organism>
<evidence type="ECO:0000256" key="1">
    <source>
        <dbReference type="ARBA" id="ARBA00004162"/>
    </source>
</evidence>
<evidence type="ECO:0000256" key="4">
    <source>
        <dbReference type="ARBA" id="ARBA00022692"/>
    </source>
</evidence>
<keyword evidence="6" id="KW-0472">Membrane</keyword>
<protein>
    <submittedName>
        <fullName evidence="8">Uncharacterized protein</fullName>
    </submittedName>
</protein>